<keyword evidence="17" id="KW-1185">Reference proteome</keyword>
<dbReference type="Pfam" id="PF00786">
    <property type="entry name" value="PBD"/>
    <property type="match status" value="1"/>
</dbReference>
<dbReference type="PROSITE" id="PS50011">
    <property type="entry name" value="PROTEIN_KINASE_DOM"/>
    <property type="match status" value="1"/>
</dbReference>
<dbReference type="Pfam" id="PF00069">
    <property type="entry name" value="Pkinase"/>
    <property type="match status" value="1"/>
</dbReference>
<feature type="region of interest" description="Disordered" evidence="13">
    <location>
        <begin position="631"/>
        <end position="743"/>
    </location>
</feature>
<dbReference type="GO" id="GO:0004674">
    <property type="term" value="F:protein serine/threonine kinase activity"/>
    <property type="evidence" value="ECO:0007669"/>
    <property type="project" value="UniProtKB-KW"/>
</dbReference>
<evidence type="ECO:0000256" key="10">
    <source>
        <dbReference type="ARBA" id="ARBA00047899"/>
    </source>
</evidence>
<dbReference type="InterPro" id="IPR000719">
    <property type="entry name" value="Prot_kinase_dom"/>
</dbReference>
<dbReference type="OrthoDB" id="248923at2759"/>
<dbReference type="InterPro" id="IPR000095">
    <property type="entry name" value="CRIB_dom"/>
</dbReference>
<dbReference type="GO" id="GO:0033554">
    <property type="term" value="P:cellular response to stress"/>
    <property type="evidence" value="ECO:0007669"/>
    <property type="project" value="UniProtKB-ARBA"/>
</dbReference>
<dbReference type="EC" id="2.7.11.1" evidence="3"/>
<feature type="region of interest" description="Disordered" evidence="13">
    <location>
        <begin position="433"/>
        <end position="477"/>
    </location>
</feature>
<feature type="compositionally biased region" description="Polar residues" evidence="13">
    <location>
        <begin position="631"/>
        <end position="644"/>
    </location>
</feature>
<dbReference type="InterPro" id="IPR017441">
    <property type="entry name" value="Protein_kinase_ATP_BS"/>
</dbReference>
<dbReference type="STRING" id="45354.A0A1L0B785"/>
<dbReference type="Gene3D" id="3.30.200.20">
    <property type="entry name" value="Phosphorylase Kinase, domain 1"/>
    <property type="match status" value="1"/>
</dbReference>
<feature type="region of interest" description="Disordered" evidence="13">
    <location>
        <begin position="759"/>
        <end position="880"/>
    </location>
</feature>
<dbReference type="FunFam" id="1.10.510.10:FF:000011">
    <property type="entry name" value="Non-specific serine/threonine protein kinase"/>
    <property type="match status" value="1"/>
</dbReference>
<feature type="compositionally biased region" description="Pro residues" evidence="13">
    <location>
        <begin position="440"/>
        <end position="449"/>
    </location>
</feature>
<dbReference type="PANTHER" id="PTHR45832">
    <property type="entry name" value="SERINE/THREONINE-PROTEIN KINASE SAMKA-RELATED-RELATED"/>
    <property type="match status" value="1"/>
</dbReference>
<dbReference type="SMART" id="SM00220">
    <property type="entry name" value="S_TKc"/>
    <property type="match status" value="1"/>
</dbReference>
<evidence type="ECO:0000256" key="1">
    <source>
        <dbReference type="ARBA" id="ARBA00004496"/>
    </source>
</evidence>
<dbReference type="CDD" id="cd06614">
    <property type="entry name" value="STKc_PAK"/>
    <property type="match status" value="1"/>
</dbReference>
<sequence length="1204" mass="130943">MSSHLSSDDPVPRAQTPDSAPTLIPRLPVIELTLAFENASRPPPNHDELFHTSTTAPTAPTNSSATDIPADVHPPDPSDDHEDLISLLPRMPGIYDFTGLKSETNELYDNLTDKLNLEKRPAVDGSPMTNSHDRLSLGGNSSVETGELTRDDDVPVKQPSQAASSTEKLVASSPVCEDDSSVSLKSATDGLDQAEDLVFALSTPKPEDQADQVTIPLVASAVSNQSEEGDKTQEIVASDVHPELSYAGSASLSALEANKSLQDVPERSLSRPVQQSPGTLSARLEISPQVLHRSDNLDVNSLDVPVRGDLLKGDVSISRSPYLDSPELASYKPMLDPGKPKAGFGSYEEILKRPYDPLDRDSDSLRSTTSSGDDVKPNINDSGALGKIRTVHDSVDDDDDKDMGDMSHSTALEEPLGGLNIRNLFDGGTRSFSTLTVLRSPPPPPPMSQPPKINSAHPTSPFPNPTIGSTFAQSTTPASQTTSTFLYQSPVQKSPMLTLGLNSPAQKFQVNGSSKPRKNGSRVKGVFSSMFGKHRLSGGKDNINPATSPELSMKISTPFNAKHVAHVGIDDDGSYTGLPIEWERLLSASGISKKEQEQHPQAVMDIVAFYQDSNENADDNAFKKFKQTNYGNVSSTSLSKTTNDSSASLAHSSPPSTPTMPHSSELFDQIPITPQQYHQTPTTTPAQTSTPLQNVKTPNSYEGQFIPSRPAPKPPSTPSATAPETSQTPTSAGRKGSFMGRRSISSKSLKLIKNAKNAGDLISAPPLPTNVSAPLRAPPPQPLGKIPKSKSHNYSLASQVQPENRHPTTAPVAPVPRFEASDYNRTREEFKSHRAPPPPPPPLSQGKTPAQALEEVTSDKEYRPQVDESAGVTSERQNRNLQPVRDAKKAALLAQKKREEKKRKNQQIISKLQNICTEGNPNDYYRDLKKIGQGASGGVYIAHTVNAPTMVVAIKQMNLEQQPKKELIINEILVMKGSKHPNIVNYIDSYLLKGELWVVMEYMEGGSLTEIVTHSVMTEGQIGAVCRETLKGLKFLHSKGVIHRDIKSDNILLNTEGMIKMTDFGFCAQINELNLKRTTMVGTPYWMAPEVVSRKEYGPKVDIWSLGIMVIEMIEGEPPYLNETPLRALYLIATNGTPRLKEPEALSNDIKKFLSRCLQVEPSMRATAEKLLEDNFILESDHVSSLAPLVKIARMKKANESLDD</sequence>
<dbReference type="InterPro" id="IPR011009">
    <property type="entry name" value="Kinase-like_dom_sf"/>
</dbReference>
<dbReference type="PANTHER" id="PTHR45832:SF22">
    <property type="entry name" value="SERINE_THREONINE-PROTEIN KINASE SAMKA-RELATED"/>
    <property type="match status" value="1"/>
</dbReference>
<dbReference type="GO" id="GO:0106310">
    <property type="term" value="F:protein serine kinase activity"/>
    <property type="evidence" value="ECO:0007669"/>
    <property type="project" value="RHEA"/>
</dbReference>
<feature type="domain" description="CRIB" evidence="15">
    <location>
        <begin position="555"/>
        <end position="568"/>
    </location>
</feature>
<evidence type="ECO:0000256" key="8">
    <source>
        <dbReference type="ARBA" id="ARBA00022777"/>
    </source>
</evidence>
<dbReference type="InterPro" id="IPR008271">
    <property type="entry name" value="Ser/Thr_kinase_AS"/>
</dbReference>
<dbReference type="InterPro" id="IPR036936">
    <property type="entry name" value="CRIB_dom_sf"/>
</dbReference>
<dbReference type="GO" id="GO:0005524">
    <property type="term" value="F:ATP binding"/>
    <property type="evidence" value="ECO:0007669"/>
    <property type="project" value="UniProtKB-UniRule"/>
</dbReference>
<dbReference type="CDD" id="cd01093">
    <property type="entry name" value="CRIB_PAK_like"/>
    <property type="match status" value="1"/>
</dbReference>
<dbReference type="PROSITE" id="PS00108">
    <property type="entry name" value="PROTEIN_KINASE_ST"/>
    <property type="match status" value="1"/>
</dbReference>
<feature type="region of interest" description="Disordered" evidence="13">
    <location>
        <begin position="36"/>
        <end position="83"/>
    </location>
</feature>
<feature type="compositionally biased region" description="Low complexity" evidence="13">
    <location>
        <begin position="52"/>
        <end position="66"/>
    </location>
</feature>
<feature type="region of interest" description="Disordered" evidence="13">
    <location>
        <begin position="354"/>
        <end position="414"/>
    </location>
</feature>
<dbReference type="SUPFAM" id="SSF56112">
    <property type="entry name" value="Protein kinase-like (PK-like)"/>
    <property type="match status" value="1"/>
</dbReference>
<feature type="compositionally biased region" description="Low complexity" evidence="13">
    <location>
        <begin position="645"/>
        <end position="664"/>
    </location>
</feature>
<comment type="catalytic activity">
    <reaction evidence="11">
        <text>L-seryl-[protein] + ATP = O-phospho-L-seryl-[protein] + ADP + H(+)</text>
        <dbReference type="Rhea" id="RHEA:17989"/>
        <dbReference type="Rhea" id="RHEA-COMP:9863"/>
        <dbReference type="Rhea" id="RHEA-COMP:11604"/>
        <dbReference type="ChEBI" id="CHEBI:15378"/>
        <dbReference type="ChEBI" id="CHEBI:29999"/>
        <dbReference type="ChEBI" id="CHEBI:30616"/>
        <dbReference type="ChEBI" id="CHEBI:83421"/>
        <dbReference type="ChEBI" id="CHEBI:456216"/>
        <dbReference type="EC" id="2.7.11.1"/>
    </reaction>
</comment>
<reference evidence="16 17" key="1">
    <citation type="submission" date="2016-10" db="EMBL/GenBank/DDBJ databases">
        <authorList>
            <person name="de Groot N.N."/>
        </authorList>
    </citation>
    <scope>NUCLEOTIDE SEQUENCE [LARGE SCALE GENOMIC DNA]</scope>
    <source>
        <strain evidence="16 17">CBS 141442</strain>
    </source>
</reference>
<evidence type="ECO:0000256" key="11">
    <source>
        <dbReference type="ARBA" id="ARBA00048679"/>
    </source>
</evidence>
<dbReference type="InterPro" id="IPR033923">
    <property type="entry name" value="PAK_BD"/>
</dbReference>
<keyword evidence="6" id="KW-0808">Transferase</keyword>
<dbReference type="Gene3D" id="3.90.810.10">
    <property type="entry name" value="CRIB domain"/>
    <property type="match status" value="1"/>
</dbReference>
<organism evidence="16 17">
    <name type="scientific">Sungouiella intermedia</name>
    <dbReference type="NCBI Taxonomy" id="45354"/>
    <lineage>
        <taxon>Eukaryota</taxon>
        <taxon>Fungi</taxon>
        <taxon>Dikarya</taxon>
        <taxon>Ascomycota</taxon>
        <taxon>Saccharomycotina</taxon>
        <taxon>Pichiomycetes</taxon>
        <taxon>Metschnikowiaceae</taxon>
        <taxon>Sungouiella</taxon>
    </lineage>
</organism>
<proteinExistence type="inferred from homology"/>
<evidence type="ECO:0000313" key="16">
    <source>
        <dbReference type="EMBL" id="SGZ46898.1"/>
    </source>
</evidence>
<feature type="compositionally biased region" description="Polar residues" evidence="13">
    <location>
        <begin position="792"/>
        <end position="802"/>
    </location>
</feature>
<feature type="compositionally biased region" description="Basic and acidic residues" evidence="13">
    <location>
        <begin position="819"/>
        <end position="832"/>
    </location>
</feature>
<evidence type="ECO:0000256" key="9">
    <source>
        <dbReference type="ARBA" id="ARBA00022840"/>
    </source>
</evidence>
<keyword evidence="7 12" id="KW-0547">Nucleotide-binding</keyword>
<feature type="compositionally biased region" description="Polar residues" evidence="13">
    <location>
        <begin position="871"/>
        <end position="880"/>
    </location>
</feature>
<keyword evidence="4" id="KW-0963">Cytoplasm</keyword>
<dbReference type="Proteomes" id="UP000182334">
    <property type="component" value="Chromosome I"/>
</dbReference>
<evidence type="ECO:0000259" key="14">
    <source>
        <dbReference type="PROSITE" id="PS50011"/>
    </source>
</evidence>
<feature type="domain" description="Protein kinase" evidence="14">
    <location>
        <begin position="925"/>
        <end position="1177"/>
    </location>
</feature>
<feature type="binding site" evidence="12">
    <location>
        <position position="955"/>
    </location>
    <ligand>
        <name>ATP</name>
        <dbReference type="ChEBI" id="CHEBI:30616"/>
    </ligand>
</feature>
<evidence type="ECO:0000256" key="5">
    <source>
        <dbReference type="ARBA" id="ARBA00022527"/>
    </source>
</evidence>
<keyword evidence="8" id="KW-0418">Kinase</keyword>
<dbReference type="EMBL" id="LT635756">
    <property type="protein sequence ID" value="SGZ46898.1"/>
    <property type="molecule type" value="Genomic_DNA"/>
</dbReference>
<dbReference type="SMART" id="SM00285">
    <property type="entry name" value="PBD"/>
    <property type="match status" value="1"/>
</dbReference>
<evidence type="ECO:0000313" key="17">
    <source>
        <dbReference type="Proteomes" id="UP000182334"/>
    </source>
</evidence>
<dbReference type="PROSITE" id="PS50108">
    <property type="entry name" value="CRIB"/>
    <property type="match status" value="1"/>
</dbReference>
<evidence type="ECO:0000256" key="3">
    <source>
        <dbReference type="ARBA" id="ARBA00012513"/>
    </source>
</evidence>
<feature type="compositionally biased region" description="Basic and acidic residues" evidence="13">
    <location>
        <begin position="1"/>
        <end position="11"/>
    </location>
</feature>
<feature type="compositionally biased region" description="Basic and acidic residues" evidence="13">
    <location>
        <begin position="354"/>
        <end position="364"/>
    </location>
</feature>
<feature type="compositionally biased region" description="Low complexity" evidence="13">
    <location>
        <begin position="671"/>
        <end position="693"/>
    </location>
</feature>
<accession>A0A1L0B785</accession>
<evidence type="ECO:0000259" key="15">
    <source>
        <dbReference type="PROSITE" id="PS50108"/>
    </source>
</evidence>
<feature type="region of interest" description="Disordered" evidence="13">
    <location>
        <begin position="1"/>
        <end position="24"/>
    </location>
</feature>
<comment type="similarity">
    <text evidence="2">Belongs to the protein kinase superfamily. STE Ser/Thr protein kinase family. STE20 subfamily.</text>
</comment>
<comment type="subcellular location">
    <subcellularLocation>
        <location evidence="1">Cytoplasm</location>
    </subcellularLocation>
</comment>
<evidence type="ECO:0000256" key="4">
    <source>
        <dbReference type="ARBA" id="ARBA00022490"/>
    </source>
</evidence>
<feature type="region of interest" description="Disordered" evidence="13">
    <location>
        <begin position="119"/>
        <end position="186"/>
    </location>
</feature>
<dbReference type="PROSITE" id="PS00107">
    <property type="entry name" value="PROTEIN_KINASE_ATP"/>
    <property type="match status" value="1"/>
</dbReference>
<protein>
    <recommendedName>
        <fullName evidence="3">non-specific serine/threonine protein kinase</fullName>
        <ecNumber evidence="3">2.7.11.1</ecNumber>
    </recommendedName>
</protein>
<keyword evidence="5" id="KW-0723">Serine/threonine-protein kinase</keyword>
<feature type="compositionally biased region" description="Polar residues" evidence="13">
    <location>
        <begin position="158"/>
        <end position="167"/>
    </location>
</feature>
<comment type="catalytic activity">
    <reaction evidence="10">
        <text>L-threonyl-[protein] + ATP = O-phospho-L-threonyl-[protein] + ADP + H(+)</text>
        <dbReference type="Rhea" id="RHEA:46608"/>
        <dbReference type="Rhea" id="RHEA-COMP:11060"/>
        <dbReference type="Rhea" id="RHEA-COMP:11605"/>
        <dbReference type="ChEBI" id="CHEBI:15378"/>
        <dbReference type="ChEBI" id="CHEBI:30013"/>
        <dbReference type="ChEBI" id="CHEBI:30616"/>
        <dbReference type="ChEBI" id="CHEBI:61977"/>
        <dbReference type="ChEBI" id="CHEBI:456216"/>
        <dbReference type="EC" id="2.7.11.1"/>
    </reaction>
</comment>
<evidence type="ECO:0000256" key="2">
    <source>
        <dbReference type="ARBA" id="ARBA00008874"/>
    </source>
</evidence>
<evidence type="ECO:0000256" key="6">
    <source>
        <dbReference type="ARBA" id="ARBA00022679"/>
    </source>
</evidence>
<dbReference type="GO" id="GO:0030447">
    <property type="term" value="P:filamentous growth"/>
    <property type="evidence" value="ECO:0007669"/>
    <property type="project" value="UniProtKB-ARBA"/>
</dbReference>
<evidence type="ECO:0000256" key="13">
    <source>
        <dbReference type="SAM" id="MobiDB-lite"/>
    </source>
</evidence>
<gene>
    <name evidence="16" type="ORF">SAMEA4029010_CIC11G00000004454</name>
</gene>
<keyword evidence="9 12" id="KW-0067">ATP-binding</keyword>
<dbReference type="AlphaFoldDB" id="A0A1L0B785"/>
<feature type="compositionally biased region" description="Low complexity" evidence="13">
    <location>
        <begin position="718"/>
        <end position="732"/>
    </location>
</feature>
<dbReference type="InterPro" id="IPR051931">
    <property type="entry name" value="PAK3-like"/>
</dbReference>
<dbReference type="GO" id="GO:0000165">
    <property type="term" value="P:MAPK cascade"/>
    <property type="evidence" value="ECO:0007669"/>
    <property type="project" value="UniProtKB-ARBA"/>
</dbReference>
<name>A0A1L0B785_9ASCO</name>
<feature type="compositionally biased region" description="Basic and acidic residues" evidence="13">
    <location>
        <begin position="857"/>
        <end position="866"/>
    </location>
</feature>
<evidence type="ECO:0000256" key="12">
    <source>
        <dbReference type="PROSITE-ProRule" id="PRU10141"/>
    </source>
</evidence>
<evidence type="ECO:0000256" key="7">
    <source>
        <dbReference type="ARBA" id="ARBA00022741"/>
    </source>
</evidence>
<dbReference type="FunFam" id="3.30.200.20:FF:000385">
    <property type="entry name" value="Non-specific serine/threonine protein kinase"/>
    <property type="match status" value="1"/>
</dbReference>
<feature type="region of interest" description="Disordered" evidence="13">
    <location>
        <begin position="316"/>
        <end position="340"/>
    </location>
</feature>
<dbReference type="GO" id="GO:0005737">
    <property type="term" value="C:cytoplasm"/>
    <property type="evidence" value="ECO:0007669"/>
    <property type="project" value="UniProtKB-SubCell"/>
</dbReference>
<dbReference type="Gene3D" id="1.10.510.10">
    <property type="entry name" value="Transferase(Phosphotransferase) domain 1"/>
    <property type="match status" value="1"/>
</dbReference>